<gene>
    <name evidence="2" type="ORF">RHGRI_025094</name>
</gene>
<evidence type="ECO:0000313" key="2">
    <source>
        <dbReference type="EMBL" id="KAG5537882.1"/>
    </source>
</evidence>
<evidence type="ECO:0000313" key="3">
    <source>
        <dbReference type="Proteomes" id="UP000823749"/>
    </source>
</evidence>
<dbReference type="PANTHER" id="PTHR45923:SF2">
    <property type="entry name" value="PROTEIN SEY1"/>
    <property type="match status" value="1"/>
</dbReference>
<accession>A0AAV6J9T2</accession>
<keyword evidence="3" id="KW-1185">Reference proteome</keyword>
<dbReference type="Pfam" id="PF20428">
    <property type="entry name" value="Sey1_3HB"/>
    <property type="match status" value="1"/>
</dbReference>
<dbReference type="PANTHER" id="PTHR45923">
    <property type="entry name" value="PROTEIN SEY1"/>
    <property type="match status" value="1"/>
</dbReference>
<dbReference type="EMBL" id="JACTNZ010000008">
    <property type="protein sequence ID" value="KAG5537882.1"/>
    <property type="molecule type" value="Genomic_DNA"/>
</dbReference>
<protein>
    <recommendedName>
        <fullName evidence="1">Sey1/RHD3-like three-helix bundle domain-containing protein</fullName>
    </recommendedName>
</protein>
<evidence type="ECO:0000259" key="1">
    <source>
        <dbReference type="Pfam" id="PF20428"/>
    </source>
</evidence>
<name>A0AAV6J9T2_9ERIC</name>
<organism evidence="2 3">
    <name type="scientific">Rhododendron griersonianum</name>
    <dbReference type="NCBI Taxonomy" id="479676"/>
    <lineage>
        <taxon>Eukaryota</taxon>
        <taxon>Viridiplantae</taxon>
        <taxon>Streptophyta</taxon>
        <taxon>Embryophyta</taxon>
        <taxon>Tracheophyta</taxon>
        <taxon>Spermatophyta</taxon>
        <taxon>Magnoliopsida</taxon>
        <taxon>eudicotyledons</taxon>
        <taxon>Gunneridae</taxon>
        <taxon>Pentapetalae</taxon>
        <taxon>asterids</taxon>
        <taxon>Ericales</taxon>
        <taxon>Ericaceae</taxon>
        <taxon>Ericoideae</taxon>
        <taxon>Rhodoreae</taxon>
        <taxon>Rhododendron</taxon>
    </lineage>
</organism>
<proteinExistence type="predicted"/>
<sequence>MFCTDQITFLDVVIQQANWDSSKVREKLRRDIDAHVAAVCAAKLSELTNLYEKKLNDALSGPVEALLDGAGDDTWPAIRKLLRRETESAVSGFSVALSSFDMDEQTTDKMLASLEDYARGVVELKTKEEAARVLIRMKDRFATLFSQDSDSMPRVWTGKEDIRAITKMARLSSLKLLSVLAAIRLDDEADNIEKTLAVVLVDNRSGALTNKSITLDDPLASSTWEEVSPSKTLITPVQCKSLWRQFKSETEYTVTQAIAAQA</sequence>
<dbReference type="AlphaFoldDB" id="A0AAV6J9T2"/>
<dbReference type="InterPro" id="IPR008803">
    <property type="entry name" value="RHD3/Sey1"/>
</dbReference>
<dbReference type="GO" id="GO:0016320">
    <property type="term" value="P:endoplasmic reticulum membrane fusion"/>
    <property type="evidence" value="ECO:0007669"/>
    <property type="project" value="TreeGrafter"/>
</dbReference>
<dbReference type="GO" id="GO:0005783">
    <property type="term" value="C:endoplasmic reticulum"/>
    <property type="evidence" value="ECO:0007669"/>
    <property type="project" value="TreeGrafter"/>
</dbReference>
<dbReference type="Proteomes" id="UP000823749">
    <property type="component" value="Chromosome 8"/>
</dbReference>
<dbReference type="GO" id="GO:0003924">
    <property type="term" value="F:GTPase activity"/>
    <property type="evidence" value="ECO:0007669"/>
    <property type="project" value="TreeGrafter"/>
</dbReference>
<reference evidence="2" key="1">
    <citation type="submission" date="2020-08" db="EMBL/GenBank/DDBJ databases">
        <title>Plant Genome Project.</title>
        <authorList>
            <person name="Zhang R.-G."/>
        </authorList>
    </citation>
    <scope>NUCLEOTIDE SEQUENCE</scope>
    <source>
        <strain evidence="2">WSP0</strain>
        <tissue evidence="2">Leaf</tissue>
    </source>
</reference>
<dbReference type="InterPro" id="IPR046758">
    <property type="entry name" value="Sey1/RHD3-like_3HB"/>
</dbReference>
<feature type="domain" description="Sey1/RHD3-like three-helix bundle" evidence="1">
    <location>
        <begin position="11"/>
        <end position="257"/>
    </location>
</feature>
<comment type="caution">
    <text evidence="2">The sequence shown here is derived from an EMBL/GenBank/DDBJ whole genome shotgun (WGS) entry which is preliminary data.</text>
</comment>